<dbReference type="EMBL" id="DTMM01000199">
    <property type="protein sequence ID" value="HFT94110.1"/>
    <property type="molecule type" value="Genomic_DNA"/>
</dbReference>
<comment type="caution">
    <text evidence="2">The sequence shown here is derived from an EMBL/GenBank/DDBJ whole genome shotgun (WGS) entry which is preliminary data.</text>
</comment>
<sequence>MFFNRNPSGPASRDRESTESPVTRNKGRQMCYPLPQAPAVFGHPSLTFPGRRELQREAYRYDHVLGMPLPPDRIKTGEAIAPGMPANVMHDDRTGDRAGVFRRSCVRQDRMPGEWFSLLPFTCRPQHHHPTF</sequence>
<dbReference type="AlphaFoldDB" id="A0A7C3QSX2"/>
<organism evidence="2">
    <name type="scientific">Leptospirillum ferriphilum</name>
    <dbReference type="NCBI Taxonomy" id="178606"/>
    <lineage>
        <taxon>Bacteria</taxon>
        <taxon>Pseudomonadati</taxon>
        <taxon>Nitrospirota</taxon>
        <taxon>Nitrospiria</taxon>
        <taxon>Nitrospirales</taxon>
        <taxon>Nitrospiraceae</taxon>
        <taxon>Leptospirillum</taxon>
    </lineage>
</organism>
<proteinExistence type="predicted"/>
<evidence type="ECO:0000256" key="1">
    <source>
        <dbReference type="SAM" id="MobiDB-lite"/>
    </source>
</evidence>
<gene>
    <name evidence="2" type="ORF">ENX03_09315</name>
</gene>
<protein>
    <submittedName>
        <fullName evidence="2">Uncharacterized protein</fullName>
    </submittedName>
</protein>
<evidence type="ECO:0000313" key="2">
    <source>
        <dbReference type="EMBL" id="HFT94110.1"/>
    </source>
</evidence>
<accession>A0A7C3QSX2</accession>
<name>A0A7C3QSX2_9BACT</name>
<reference evidence="2" key="1">
    <citation type="journal article" date="2020" name="mSystems">
        <title>Genome- and Community-Level Interaction Insights into Carbon Utilization and Element Cycling Functions of Hydrothermarchaeota in Hydrothermal Sediment.</title>
        <authorList>
            <person name="Zhou Z."/>
            <person name="Liu Y."/>
            <person name="Xu W."/>
            <person name="Pan J."/>
            <person name="Luo Z.H."/>
            <person name="Li M."/>
        </authorList>
    </citation>
    <scope>NUCLEOTIDE SEQUENCE [LARGE SCALE GENOMIC DNA]</scope>
    <source>
        <strain evidence="2">SpSt-902</strain>
    </source>
</reference>
<feature type="region of interest" description="Disordered" evidence="1">
    <location>
        <begin position="1"/>
        <end position="29"/>
    </location>
</feature>